<dbReference type="STRING" id="50718.SU60_04345"/>
<evidence type="ECO:0000259" key="3">
    <source>
        <dbReference type="Pfam" id="PF05618"/>
    </source>
</evidence>
<dbReference type="RefSeq" id="WP_041154491.1">
    <property type="nucleotide sequence ID" value="NZ_CBCRVP010000021.1"/>
</dbReference>
<dbReference type="InterPro" id="IPR021109">
    <property type="entry name" value="Peptidase_aspartic_dom_sf"/>
</dbReference>
<name>A0A0C3IAH4_9VIBR</name>
<evidence type="ECO:0000256" key="2">
    <source>
        <dbReference type="SAM" id="SignalP"/>
    </source>
</evidence>
<dbReference type="PANTHER" id="PTHR38037:SF2">
    <property type="entry name" value="ATP-DEPENDENT ZINC PROTEASE DOMAIN-CONTAINING PROTEIN-RELATED"/>
    <property type="match status" value="1"/>
</dbReference>
<sequence>MSNWKLILPLVLSGTLMACTSTQTATVEPTTPEVKEPVPEKPEVAVDVTPKVEPVVKPETKPEPKPKKKSEEKPKPKPEKPAKVQKTPDGMLVLGSEEWVYIPDIDQTFKARVDTGATTSSISATDIVPFERDGKDWVQFKIDFDGKTSKEFKVPVARWAKVKQSSSDDVDKRPVVLAYIQVGDYKEKTEFTLAERGHMTFPVLLGRSFFRDIAVVDVSKKYIQNKPSKK</sequence>
<feature type="chain" id="PRO_5002165707" evidence="2">
    <location>
        <begin position="19"/>
        <end position="230"/>
    </location>
</feature>
<keyword evidence="4" id="KW-0645">Protease</keyword>
<dbReference type="Gene3D" id="2.40.70.10">
    <property type="entry name" value="Acid Proteases"/>
    <property type="match status" value="1"/>
</dbReference>
<feature type="compositionally biased region" description="Basic and acidic residues" evidence="1">
    <location>
        <begin position="54"/>
        <end position="82"/>
    </location>
</feature>
<feature type="signal peptide" evidence="2">
    <location>
        <begin position="1"/>
        <end position="18"/>
    </location>
</feature>
<dbReference type="PROSITE" id="PS51257">
    <property type="entry name" value="PROKAR_LIPOPROTEIN"/>
    <property type="match status" value="1"/>
</dbReference>
<accession>A0A0C3IAH4</accession>
<keyword evidence="2" id="KW-0732">Signal</keyword>
<dbReference type="GO" id="GO:0008233">
    <property type="term" value="F:peptidase activity"/>
    <property type="evidence" value="ECO:0007669"/>
    <property type="project" value="UniProtKB-KW"/>
</dbReference>
<reference evidence="4 5" key="1">
    <citation type="submission" date="2015-01" db="EMBL/GenBank/DDBJ databases">
        <title>Draft genome of Vibrio mytili type strain CAIM 528.</title>
        <authorList>
            <person name="Gonzalez-Castillo A."/>
            <person name="Gomez-Gil B."/>
            <person name="Enciso-Ibarra J."/>
        </authorList>
    </citation>
    <scope>NUCLEOTIDE SEQUENCE [LARGE SCALE GENOMIC DNA]</scope>
    <source>
        <strain evidence="4 5">CAIM 528</strain>
    </source>
</reference>
<gene>
    <name evidence="4" type="ORF">SU60_04345</name>
</gene>
<keyword evidence="4" id="KW-0378">Hydrolase</keyword>
<keyword evidence="5" id="KW-1185">Reference proteome</keyword>
<organism evidence="4 5">
    <name type="scientific">Vibrio mytili</name>
    <dbReference type="NCBI Taxonomy" id="50718"/>
    <lineage>
        <taxon>Bacteria</taxon>
        <taxon>Pseudomonadati</taxon>
        <taxon>Pseudomonadota</taxon>
        <taxon>Gammaproteobacteria</taxon>
        <taxon>Vibrionales</taxon>
        <taxon>Vibrionaceae</taxon>
        <taxon>Vibrio</taxon>
    </lineage>
</organism>
<dbReference type="Proteomes" id="UP000031977">
    <property type="component" value="Unassembled WGS sequence"/>
</dbReference>
<feature type="compositionally biased region" description="Basic and acidic residues" evidence="1">
    <location>
        <begin position="33"/>
        <end position="44"/>
    </location>
</feature>
<dbReference type="Pfam" id="PF05618">
    <property type="entry name" value="Zn_protease"/>
    <property type="match status" value="1"/>
</dbReference>
<comment type="caution">
    <text evidence="4">The sequence shown here is derived from an EMBL/GenBank/DDBJ whole genome shotgun (WGS) entry which is preliminary data.</text>
</comment>
<evidence type="ECO:0000256" key="1">
    <source>
        <dbReference type="SAM" id="MobiDB-lite"/>
    </source>
</evidence>
<dbReference type="InterPro" id="IPR008503">
    <property type="entry name" value="Asp_endopeptidase"/>
</dbReference>
<dbReference type="OrthoDB" id="8546610at2"/>
<feature type="domain" description="Retropepsin-like aspartic endopeptidase" evidence="3">
    <location>
        <begin position="93"/>
        <end position="227"/>
    </location>
</feature>
<evidence type="ECO:0000313" key="5">
    <source>
        <dbReference type="Proteomes" id="UP000031977"/>
    </source>
</evidence>
<dbReference type="SUPFAM" id="SSF50630">
    <property type="entry name" value="Acid proteases"/>
    <property type="match status" value="1"/>
</dbReference>
<dbReference type="EMBL" id="JXOK01000009">
    <property type="protein sequence ID" value="KIN12000.1"/>
    <property type="molecule type" value="Genomic_DNA"/>
</dbReference>
<proteinExistence type="predicted"/>
<feature type="region of interest" description="Disordered" evidence="1">
    <location>
        <begin position="23"/>
        <end position="88"/>
    </location>
</feature>
<dbReference type="AlphaFoldDB" id="A0A0C3IAH4"/>
<protein>
    <submittedName>
        <fullName evidence="4">ATP-dependent Zn protease</fullName>
    </submittedName>
</protein>
<dbReference type="PANTHER" id="PTHR38037">
    <property type="entry name" value="ZN_PROTEASE DOMAIN-CONTAINING PROTEIN"/>
    <property type="match status" value="1"/>
</dbReference>
<evidence type="ECO:0000313" key="4">
    <source>
        <dbReference type="EMBL" id="KIN12000.1"/>
    </source>
</evidence>
<dbReference type="GO" id="GO:0006508">
    <property type="term" value="P:proteolysis"/>
    <property type="evidence" value="ECO:0007669"/>
    <property type="project" value="UniProtKB-KW"/>
</dbReference>